<protein>
    <submittedName>
        <fullName evidence="4">YdcF family protein</fullName>
    </submittedName>
</protein>
<dbReference type="Pfam" id="PF02698">
    <property type="entry name" value="DUF218"/>
    <property type="match status" value="1"/>
</dbReference>
<dbReference type="PANTHER" id="PTHR30336">
    <property type="entry name" value="INNER MEMBRANE PROTEIN, PROBABLE PERMEASE"/>
    <property type="match status" value="1"/>
</dbReference>
<dbReference type="InterPro" id="IPR003848">
    <property type="entry name" value="DUF218"/>
</dbReference>
<keyword evidence="5" id="KW-1185">Reference proteome</keyword>
<organism evidence="4 5">
    <name type="scientific">Nocardiopsis changdeensis</name>
    <dbReference type="NCBI Taxonomy" id="2831969"/>
    <lineage>
        <taxon>Bacteria</taxon>
        <taxon>Bacillati</taxon>
        <taxon>Actinomycetota</taxon>
        <taxon>Actinomycetes</taxon>
        <taxon>Streptosporangiales</taxon>
        <taxon>Nocardiopsidaceae</taxon>
        <taxon>Nocardiopsis</taxon>
    </lineage>
</organism>
<evidence type="ECO:0000313" key="4">
    <source>
        <dbReference type="EMBL" id="QUX21640.1"/>
    </source>
</evidence>
<accession>A0ABX8BIT4</accession>
<feature type="domain" description="DUF218" evidence="3">
    <location>
        <begin position="101"/>
        <end position="221"/>
    </location>
</feature>
<dbReference type="InterPro" id="IPR051599">
    <property type="entry name" value="Cell_Envelope_Assoc"/>
</dbReference>
<dbReference type="Proteomes" id="UP000676079">
    <property type="component" value="Chromosome"/>
</dbReference>
<dbReference type="PANTHER" id="PTHR30336:SF6">
    <property type="entry name" value="INTEGRAL MEMBRANE PROTEIN"/>
    <property type="match status" value="1"/>
</dbReference>
<evidence type="ECO:0000259" key="3">
    <source>
        <dbReference type="Pfam" id="PF02698"/>
    </source>
</evidence>
<keyword evidence="2" id="KW-1133">Transmembrane helix</keyword>
<proteinExistence type="predicted"/>
<gene>
    <name evidence="4" type="ORF">KGD84_25095</name>
</gene>
<name>A0ABX8BIT4_9ACTN</name>
<evidence type="ECO:0000313" key="5">
    <source>
        <dbReference type="Proteomes" id="UP000676079"/>
    </source>
</evidence>
<feature type="compositionally biased region" description="Low complexity" evidence="1">
    <location>
        <begin position="38"/>
        <end position="51"/>
    </location>
</feature>
<reference evidence="4 5" key="1">
    <citation type="submission" date="2021-05" db="EMBL/GenBank/DDBJ databases">
        <title>Direct Submission.</title>
        <authorList>
            <person name="Li K."/>
            <person name="Gao J."/>
        </authorList>
    </citation>
    <scope>NUCLEOTIDE SEQUENCE [LARGE SCALE GENOMIC DNA]</scope>
    <source>
        <strain evidence="4 5">Mg02</strain>
    </source>
</reference>
<evidence type="ECO:0000256" key="2">
    <source>
        <dbReference type="SAM" id="Phobius"/>
    </source>
</evidence>
<keyword evidence="2" id="KW-0472">Membrane</keyword>
<dbReference type="EMBL" id="CP074133">
    <property type="protein sequence ID" value="QUX21640.1"/>
    <property type="molecule type" value="Genomic_DNA"/>
</dbReference>
<feature type="transmembrane region" description="Helical" evidence="2">
    <location>
        <begin position="61"/>
        <end position="83"/>
    </location>
</feature>
<sequence>MVLGVWHAPTLERGPRKHTPLCGGRNPGPLPVVSPGVTTSEEASAESSDATAGKRPRRRRLLLLPLFALALVAAFAPFVWVVAGTSGYRHATVADVPERPVALVLGAGVREDGLPTRVLARRLELAADLYFAGKAEVLLVSGDNSVEHYNETDTMRDHLVAAGVPAEHIAADYAGFSTWESCVRAREVFGVTEATVVTQDFHLPRAVRLCRAAGIDAVGVADAAAQERVWATRYGWAREVPAAVAALGTVVFRPDPTFLGPYETAVDDALAAARKDEG</sequence>
<dbReference type="CDD" id="cd06259">
    <property type="entry name" value="YdcF-like"/>
    <property type="match status" value="1"/>
</dbReference>
<keyword evidence="2" id="KW-0812">Transmembrane</keyword>
<evidence type="ECO:0000256" key="1">
    <source>
        <dbReference type="SAM" id="MobiDB-lite"/>
    </source>
</evidence>
<feature type="region of interest" description="Disordered" evidence="1">
    <location>
        <begin position="1"/>
        <end position="52"/>
    </location>
</feature>